<evidence type="ECO:0000313" key="2">
    <source>
        <dbReference type="Proteomes" id="UP001596226"/>
    </source>
</evidence>
<name>A0ABW1H597_9ACTN</name>
<organism evidence="1 2">
    <name type="scientific">Micromonospora vulcania</name>
    <dbReference type="NCBI Taxonomy" id="1441873"/>
    <lineage>
        <taxon>Bacteria</taxon>
        <taxon>Bacillati</taxon>
        <taxon>Actinomycetota</taxon>
        <taxon>Actinomycetes</taxon>
        <taxon>Micromonosporales</taxon>
        <taxon>Micromonosporaceae</taxon>
        <taxon>Micromonospora</taxon>
    </lineage>
</organism>
<dbReference type="Proteomes" id="UP001596226">
    <property type="component" value="Unassembled WGS sequence"/>
</dbReference>
<dbReference type="NCBIfam" id="TIGR03898">
    <property type="entry name" value="lanti_MRSA_kill"/>
    <property type="match status" value="1"/>
</dbReference>
<dbReference type="InterPro" id="IPR027635">
    <property type="entry name" value="Lantibiotic2_lead_pep_dom"/>
</dbReference>
<accession>A0ABW1H597</accession>
<sequence length="80" mass="8442">MNTIIRAWKDPAFRVTLDDTGPALMEDSPVGAVGGIDDEFTEVVGADRAFTFYTCFTCQWGSLGCGTSGCTWCGAPHGGC</sequence>
<reference evidence="2" key="1">
    <citation type="journal article" date="2019" name="Int. J. Syst. Evol. Microbiol.">
        <title>The Global Catalogue of Microorganisms (GCM) 10K type strain sequencing project: providing services to taxonomists for standard genome sequencing and annotation.</title>
        <authorList>
            <consortium name="The Broad Institute Genomics Platform"/>
            <consortium name="The Broad Institute Genome Sequencing Center for Infectious Disease"/>
            <person name="Wu L."/>
            <person name="Ma J."/>
        </authorList>
    </citation>
    <scope>NUCLEOTIDE SEQUENCE [LARGE SCALE GENOMIC DNA]</scope>
    <source>
        <strain evidence="2">CGMCC 4.7144</strain>
    </source>
</reference>
<comment type="caution">
    <text evidence="1">The sequence shown here is derived from an EMBL/GenBank/DDBJ whole genome shotgun (WGS) entry which is preliminary data.</text>
</comment>
<keyword evidence="2" id="KW-1185">Reference proteome</keyword>
<dbReference type="RefSeq" id="WP_377510293.1">
    <property type="nucleotide sequence ID" value="NZ_JBHSQS010000006.1"/>
</dbReference>
<gene>
    <name evidence="1" type="ORF">ACFQGL_12495</name>
</gene>
<proteinExistence type="predicted"/>
<evidence type="ECO:0000313" key="1">
    <source>
        <dbReference type="EMBL" id="MFC5924163.1"/>
    </source>
</evidence>
<dbReference type="EMBL" id="JBHSQS010000006">
    <property type="protein sequence ID" value="MFC5924163.1"/>
    <property type="molecule type" value="Genomic_DNA"/>
</dbReference>
<protein>
    <submittedName>
        <fullName evidence="1">Mersacidin/lichenicidin family type 2 lantibiotic</fullName>
    </submittedName>
</protein>